<dbReference type="Gene3D" id="2.60.40.10">
    <property type="entry name" value="Immunoglobulins"/>
    <property type="match status" value="3"/>
</dbReference>
<evidence type="ECO:0000313" key="6">
    <source>
        <dbReference type="EnsemblMetazoa" id="Aqu2.1.29929_001"/>
    </source>
</evidence>
<feature type="domain" description="Fibronectin type-III" evidence="5">
    <location>
        <begin position="297"/>
        <end position="392"/>
    </location>
</feature>
<dbReference type="SMART" id="SM00408">
    <property type="entry name" value="IGc2"/>
    <property type="match status" value="1"/>
</dbReference>
<dbReference type="AlphaFoldDB" id="A0A1X7UQY9"/>
<protein>
    <submittedName>
        <fullName evidence="6">Uncharacterized protein</fullName>
    </submittedName>
</protein>
<evidence type="ECO:0000256" key="2">
    <source>
        <dbReference type="ARBA" id="ARBA00023157"/>
    </source>
</evidence>
<proteinExistence type="predicted"/>
<dbReference type="PROSITE" id="PS50853">
    <property type="entry name" value="FN3"/>
    <property type="match status" value="2"/>
</dbReference>
<dbReference type="OrthoDB" id="6731473at2759"/>
<dbReference type="CDD" id="cd00063">
    <property type="entry name" value="FN3"/>
    <property type="match status" value="2"/>
</dbReference>
<dbReference type="InParanoid" id="A0A1X7UQY9"/>
<dbReference type="CDD" id="cd00096">
    <property type="entry name" value="Ig"/>
    <property type="match status" value="1"/>
</dbReference>
<accession>A0A1X7UQY9</accession>
<evidence type="ECO:0000259" key="4">
    <source>
        <dbReference type="PROSITE" id="PS50835"/>
    </source>
</evidence>
<evidence type="ECO:0000256" key="1">
    <source>
        <dbReference type="ARBA" id="ARBA00022737"/>
    </source>
</evidence>
<dbReference type="Pfam" id="PF00041">
    <property type="entry name" value="fn3"/>
    <property type="match status" value="2"/>
</dbReference>
<name>A0A1X7UQY9_AMPQE</name>
<keyword evidence="1" id="KW-0677">Repeat</keyword>
<dbReference type="PANTHER" id="PTHR44170:SF6">
    <property type="entry name" value="CONTACTIN"/>
    <property type="match status" value="1"/>
</dbReference>
<organism evidence="6">
    <name type="scientific">Amphimedon queenslandica</name>
    <name type="common">Sponge</name>
    <dbReference type="NCBI Taxonomy" id="400682"/>
    <lineage>
        <taxon>Eukaryota</taxon>
        <taxon>Metazoa</taxon>
        <taxon>Porifera</taxon>
        <taxon>Demospongiae</taxon>
        <taxon>Heteroscleromorpha</taxon>
        <taxon>Haplosclerida</taxon>
        <taxon>Niphatidae</taxon>
        <taxon>Amphimedon</taxon>
    </lineage>
</organism>
<dbReference type="InterPro" id="IPR007110">
    <property type="entry name" value="Ig-like_dom"/>
</dbReference>
<dbReference type="InterPro" id="IPR036116">
    <property type="entry name" value="FN3_sf"/>
</dbReference>
<dbReference type="Pfam" id="PF13895">
    <property type="entry name" value="Ig_2"/>
    <property type="match status" value="1"/>
</dbReference>
<dbReference type="SUPFAM" id="SSF48726">
    <property type="entry name" value="Immunoglobulin"/>
    <property type="match status" value="1"/>
</dbReference>
<dbReference type="InterPro" id="IPR003961">
    <property type="entry name" value="FN3_dom"/>
</dbReference>
<dbReference type="InterPro" id="IPR013783">
    <property type="entry name" value="Ig-like_fold"/>
</dbReference>
<dbReference type="GO" id="GO:0016020">
    <property type="term" value="C:membrane"/>
    <property type="evidence" value="ECO:0007669"/>
    <property type="project" value="UniProtKB-SubCell"/>
</dbReference>
<dbReference type="SMART" id="SM00060">
    <property type="entry name" value="FN3"/>
    <property type="match status" value="2"/>
</dbReference>
<dbReference type="GO" id="GO:0098609">
    <property type="term" value="P:cell-cell adhesion"/>
    <property type="evidence" value="ECO:0007669"/>
    <property type="project" value="TreeGrafter"/>
</dbReference>
<sequence>MLNNGSLSGNVSITSTSNATALTLNYPDAVVNVGNTLTCSSSSAGSQNIITIGAFDFLNPIVFPNGTVNVAEGSNLTLTCSDPGNAGTPRYVWIRDGSQLTPVVNSPPLSLQLTNITRNNNGNYTCQLSTTDLPGVYRYSTVMVDVFYLDIASDLVTKRSPVDCNHTWLNDSGEYTCAVSNGVINDSKVLLDLIIQIRPAPVYNLAAPESDITNTSIRLNWSLGFDGYSSLTGGILSYVAVFNGEGSGVIPFTGASVMGIIVSSLQPYTGYNFSVIVTNGIGNSSTETIFAKTLSNSPSAPTLNSVLAFSSTFLFATWSDNRDPLTQQPVHTYRVVYYENGQNYHSTRNTTDTNLPIHNLSKGASYSVLVYAINAIGASEPSNIITTVTSDDGLSTNKMIATVTFGISYYCFKRKKEVIESNVDLQEYVKSSAQATTVMHDELPDTGVTGMQANASCISTTVPQPGQMNLIGSTHQPTQSNPAYQPSASADKSIHEALQDDTPDDYENMEDYVNI</sequence>
<dbReference type="EnsemblMetazoa" id="Aqu2.1.29929_001">
    <property type="protein sequence ID" value="Aqu2.1.29929_001"/>
    <property type="gene ID" value="Aqu2.1.29929"/>
</dbReference>
<feature type="domain" description="Fibronectin type-III" evidence="5">
    <location>
        <begin position="201"/>
        <end position="296"/>
    </location>
</feature>
<feature type="compositionally biased region" description="Polar residues" evidence="3">
    <location>
        <begin position="473"/>
        <end position="490"/>
    </location>
</feature>
<evidence type="ECO:0000256" key="3">
    <source>
        <dbReference type="SAM" id="MobiDB-lite"/>
    </source>
</evidence>
<keyword evidence="2" id="KW-1015">Disulfide bond</keyword>
<dbReference type="SUPFAM" id="SSF49265">
    <property type="entry name" value="Fibronectin type III"/>
    <property type="match status" value="1"/>
</dbReference>
<dbReference type="InterPro" id="IPR036179">
    <property type="entry name" value="Ig-like_dom_sf"/>
</dbReference>
<dbReference type="eggNOG" id="KOG3510">
    <property type="taxonomic scope" value="Eukaryota"/>
</dbReference>
<dbReference type="PANTHER" id="PTHR44170">
    <property type="entry name" value="PROTEIN SIDEKICK"/>
    <property type="match status" value="1"/>
</dbReference>
<feature type="region of interest" description="Disordered" evidence="3">
    <location>
        <begin position="473"/>
        <end position="493"/>
    </location>
</feature>
<dbReference type="PROSITE" id="PS50835">
    <property type="entry name" value="IG_LIKE"/>
    <property type="match status" value="1"/>
</dbReference>
<feature type="domain" description="Ig-like" evidence="4">
    <location>
        <begin position="60"/>
        <end position="143"/>
    </location>
</feature>
<reference evidence="6" key="1">
    <citation type="submission" date="2017-05" db="UniProtKB">
        <authorList>
            <consortium name="EnsemblMetazoa"/>
        </authorList>
    </citation>
    <scope>IDENTIFICATION</scope>
</reference>
<dbReference type="InterPro" id="IPR003598">
    <property type="entry name" value="Ig_sub2"/>
</dbReference>
<dbReference type="InterPro" id="IPR003599">
    <property type="entry name" value="Ig_sub"/>
</dbReference>
<dbReference type="SMART" id="SM00409">
    <property type="entry name" value="IG"/>
    <property type="match status" value="1"/>
</dbReference>
<evidence type="ECO:0000259" key="5">
    <source>
        <dbReference type="PROSITE" id="PS50853"/>
    </source>
</evidence>